<evidence type="ECO:0008006" key="3">
    <source>
        <dbReference type="Google" id="ProtNLM"/>
    </source>
</evidence>
<accession>A0A9D2WMP4</accession>
<dbReference type="Proteomes" id="UP000798488">
    <property type="component" value="Unassembled WGS sequence"/>
</dbReference>
<sequence>MLVIDRFEGEYALIEYKRRIFHIPKVLVPKSARVGDVINIQITVDQVATQQRKQLIVQLAEQIREEE</sequence>
<organism evidence="1 2">
    <name type="scientific">Sporotomaculum syntrophicum</name>
    <dbReference type="NCBI Taxonomy" id="182264"/>
    <lineage>
        <taxon>Bacteria</taxon>
        <taxon>Bacillati</taxon>
        <taxon>Bacillota</taxon>
        <taxon>Clostridia</taxon>
        <taxon>Eubacteriales</taxon>
        <taxon>Desulfallaceae</taxon>
        <taxon>Sporotomaculum</taxon>
    </lineage>
</organism>
<dbReference type="AlphaFoldDB" id="A0A9D2WMP4"/>
<dbReference type="RefSeq" id="WP_161823030.1">
    <property type="nucleotide sequence ID" value="NZ_LSRS01000007.1"/>
</dbReference>
<dbReference type="OrthoDB" id="164847at2"/>
<evidence type="ECO:0000313" key="2">
    <source>
        <dbReference type="Proteomes" id="UP000798488"/>
    </source>
</evidence>
<reference evidence="1" key="1">
    <citation type="submission" date="2016-02" db="EMBL/GenBank/DDBJ databases">
        <title>Draft Genome Sequence of Sporotomaculum syntrophicum Strain FB, a Syntrophic Benzoate Degrader.</title>
        <authorList>
            <person name="Nobu M.K."/>
            <person name="Narihiro T."/>
            <person name="Qiu Y.-L."/>
            <person name="Ohashi A."/>
            <person name="Liu W.-T."/>
            <person name="Yuji S."/>
        </authorList>
    </citation>
    <scope>NUCLEOTIDE SEQUENCE</scope>
    <source>
        <strain evidence="1">FB</strain>
    </source>
</reference>
<dbReference type="InterPro" id="IPR021377">
    <property type="entry name" value="DUF3006"/>
</dbReference>
<evidence type="ECO:0000313" key="1">
    <source>
        <dbReference type="EMBL" id="KAF1084099.1"/>
    </source>
</evidence>
<comment type="caution">
    <text evidence="1">The sequence shown here is derived from an EMBL/GenBank/DDBJ whole genome shotgun (WGS) entry which is preliminary data.</text>
</comment>
<keyword evidence="2" id="KW-1185">Reference proteome</keyword>
<protein>
    <recommendedName>
        <fullName evidence="3">DUF3006 domain-containing protein</fullName>
    </recommendedName>
</protein>
<name>A0A9D2WMP4_9FIRM</name>
<dbReference type="Gene3D" id="6.20.120.50">
    <property type="match status" value="1"/>
</dbReference>
<proteinExistence type="predicted"/>
<dbReference type="EMBL" id="LSRS01000007">
    <property type="protein sequence ID" value="KAF1084099.1"/>
    <property type="molecule type" value="Genomic_DNA"/>
</dbReference>
<gene>
    <name evidence="1" type="ORF">SPSYN_02751</name>
</gene>
<dbReference type="Pfam" id="PF11213">
    <property type="entry name" value="DUF3006"/>
    <property type="match status" value="1"/>
</dbReference>